<dbReference type="InterPro" id="IPR049449">
    <property type="entry name" value="TesB_ACOT8-like_N"/>
</dbReference>
<evidence type="ECO:0000256" key="3">
    <source>
        <dbReference type="ARBA" id="ARBA00022801"/>
    </source>
</evidence>
<dbReference type="Proteomes" id="UP000290189">
    <property type="component" value="Unassembled WGS sequence"/>
</dbReference>
<dbReference type="CDD" id="cd03444">
    <property type="entry name" value="Thioesterase_II_repeat1"/>
    <property type="match status" value="1"/>
</dbReference>
<dbReference type="Pfam" id="PF02551">
    <property type="entry name" value="Acyl_CoA_thio"/>
    <property type="match status" value="1"/>
</dbReference>
<feature type="domain" description="Acyl-CoA thioesterase 2 C-terminal" evidence="5">
    <location>
        <begin position="218"/>
        <end position="319"/>
    </location>
</feature>
<dbReference type="GO" id="GO:0047617">
    <property type="term" value="F:fatty acyl-CoA hydrolase activity"/>
    <property type="evidence" value="ECO:0007669"/>
    <property type="project" value="InterPro"/>
</dbReference>
<evidence type="ECO:0008006" key="11">
    <source>
        <dbReference type="Google" id="ProtNLM"/>
    </source>
</evidence>
<dbReference type="GO" id="GO:0009062">
    <property type="term" value="P:fatty acid catabolic process"/>
    <property type="evidence" value="ECO:0007669"/>
    <property type="project" value="TreeGrafter"/>
</dbReference>
<comment type="subunit">
    <text evidence="2">Homotetramer.</text>
</comment>
<dbReference type="PANTHER" id="PTHR11066:SF34">
    <property type="entry name" value="ACYL-COENZYME A THIOESTERASE 8"/>
    <property type="match status" value="1"/>
</dbReference>
<accession>A0A0G4J296</accession>
<evidence type="ECO:0000313" key="7">
    <source>
        <dbReference type="EMBL" id="CEP01748.1"/>
    </source>
</evidence>
<dbReference type="FunFam" id="2.40.160.210:FF:000001">
    <property type="entry name" value="Acyl-CoA thioesterase II"/>
    <property type="match status" value="1"/>
</dbReference>
<dbReference type="PANTHER" id="PTHR11066">
    <property type="entry name" value="ACYL-COA THIOESTERASE"/>
    <property type="match status" value="1"/>
</dbReference>
<evidence type="ECO:0000259" key="6">
    <source>
        <dbReference type="Pfam" id="PF13622"/>
    </source>
</evidence>
<geneLocation type="mitochondrion" evidence="8"/>
<comment type="similarity">
    <text evidence="1">Belongs to the C/M/P thioester hydrolase family.</text>
</comment>
<dbReference type="Pfam" id="PF13622">
    <property type="entry name" value="4HBT_3"/>
    <property type="match status" value="1"/>
</dbReference>
<keyword evidence="8" id="KW-0496">Mitochondrion</keyword>
<dbReference type="STRING" id="37360.A0A0G4J296"/>
<proteinExistence type="inferred from homology"/>
<evidence type="ECO:0000313" key="9">
    <source>
        <dbReference type="Proteomes" id="UP000039324"/>
    </source>
</evidence>
<protein>
    <recommendedName>
        <fullName evidence="11">Acyl-CoA thioesterase II domain-containing protein</fullName>
    </recommendedName>
</protein>
<evidence type="ECO:0000256" key="2">
    <source>
        <dbReference type="ARBA" id="ARBA00011881"/>
    </source>
</evidence>
<dbReference type="CDD" id="cd03445">
    <property type="entry name" value="Thioesterase_II_repeat2"/>
    <property type="match status" value="1"/>
</dbReference>
<name>A0A0G4J296_PLABS</name>
<keyword evidence="9" id="KW-1185">Reference proteome</keyword>
<dbReference type="InterPro" id="IPR025652">
    <property type="entry name" value="TesB_C"/>
</dbReference>
<sequence length="335" mass="38019">MAGNPALRNFIGKPLYPEACDSDIDVSSMDPASNAQTYIETILKLEEIDAGIYRGRSPQTRFNPRVYGGQFCAQALAAAYKTITNNFRVHSLHCNFLFPGNTKKPIIYRVERMKETRRFANRHVRATQDGTVCFFMSVSFQDIGLGGLSHHIPMPPAPSPMVVPNDAERYRAMSKDERLPEKVRNALVRASEMPFAMEIRRHDPSHLFFPDKREPSMVQWMRSYGRLSKDPLVHHCVLAYASDSAMVGTLLRPHGISFTDKRLRTASLDHSVWFHEDFRADEWMLFETHSPCTSNGRGVAFGNIFDSSGKLVVSVAQEAFIEYDNLEELRVKSNL</sequence>
<dbReference type="InterPro" id="IPR003703">
    <property type="entry name" value="Acyl_CoA_thio"/>
</dbReference>
<dbReference type="OMA" id="QVWFRTN"/>
<feature type="domain" description="Acyl-CoA thioesterase-like N-terminal HotDog" evidence="6">
    <location>
        <begin position="62"/>
        <end position="141"/>
    </location>
</feature>
<reference evidence="7 9" key="1">
    <citation type="submission" date="2015-02" db="EMBL/GenBank/DDBJ databases">
        <authorList>
            <person name="Chooi Y.-H."/>
        </authorList>
    </citation>
    <scope>NUCLEOTIDE SEQUENCE [LARGE SCALE GENOMIC DNA]</scope>
    <source>
        <strain evidence="7">E3</strain>
    </source>
</reference>
<dbReference type="AlphaFoldDB" id="A0A0G4J296"/>
<keyword evidence="4" id="KW-0443">Lipid metabolism</keyword>
<evidence type="ECO:0000256" key="1">
    <source>
        <dbReference type="ARBA" id="ARBA00006538"/>
    </source>
</evidence>
<dbReference type="InterPro" id="IPR042171">
    <property type="entry name" value="Acyl-CoA_hotdog"/>
</dbReference>
<evidence type="ECO:0000313" key="10">
    <source>
        <dbReference type="Proteomes" id="UP000290189"/>
    </source>
</evidence>
<dbReference type="Proteomes" id="UP000039324">
    <property type="component" value="Unassembled WGS sequence"/>
</dbReference>
<reference evidence="8 10" key="2">
    <citation type="submission" date="2018-03" db="EMBL/GenBank/DDBJ databases">
        <authorList>
            <person name="Fogelqvist J."/>
        </authorList>
    </citation>
    <scope>NUCLEOTIDE SEQUENCE [LARGE SCALE GENOMIC DNA]</scope>
</reference>
<dbReference type="SUPFAM" id="SSF54637">
    <property type="entry name" value="Thioesterase/thiol ester dehydrase-isomerase"/>
    <property type="match status" value="2"/>
</dbReference>
<keyword evidence="3" id="KW-0378">Hydrolase</keyword>
<gene>
    <name evidence="7" type="ORF">PBRA_008690</name>
    <name evidence="8" type="ORF">PLBR_LOCUS8684</name>
</gene>
<dbReference type="EMBL" id="CDSF01000117">
    <property type="protein sequence ID" value="CEP01748.1"/>
    <property type="molecule type" value="Genomic_DNA"/>
</dbReference>
<evidence type="ECO:0000313" key="8">
    <source>
        <dbReference type="EMBL" id="SPR01469.1"/>
    </source>
</evidence>
<dbReference type="Gene3D" id="2.40.160.210">
    <property type="entry name" value="Acyl-CoA thioesterase, double hotdog domain"/>
    <property type="match status" value="1"/>
</dbReference>
<dbReference type="OrthoDB" id="68328at2759"/>
<evidence type="ECO:0000256" key="4">
    <source>
        <dbReference type="ARBA" id="ARBA00023098"/>
    </source>
</evidence>
<organism evidence="7 9">
    <name type="scientific">Plasmodiophora brassicae</name>
    <name type="common">Clubroot disease agent</name>
    <dbReference type="NCBI Taxonomy" id="37360"/>
    <lineage>
        <taxon>Eukaryota</taxon>
        <taxon>Sar</taxon>
        <taxon>Rhizaria</taxon>
        <taxon>Endomyxa</taxon>
        <taxon>Phytomyxea</taxon>
        <taxon>Plasmodiophorida</taxon>
        <taxon>Plasmodiophoridae</taxon>
        <taxon>Plasmodiophora</taxon>
    </lineage>
</organism>
<dbReference type="GO" id="GO:0006637">
    <property type="term" value="P:acyl-CoA metabolic process"/>
    <property type="evidence" value="ECO:0007669"/>
    <property type="project" value="InterPro"/>
</dbReference>
<dbReference type="InterPro" id="IPR029069">
    <property type="entry name" value="HotDog_dom_sf"/>
</dbReference>
<dbReference type="EMBL" id="OVEO01000017">
    <property type="protein sequence ID" value="SPR01469.1"/>
    <property type="molecule type" value="Genomic_DNA"/>
</dbReference>
<evidence type="ECO:0000259" key="5">
    <source>
        <dbReference type="Pfam" id="PF02551"/>
    </source>
</evidence>